<reference evidence="3" key="1">
    <citation type="journal article" date="2019" name="Int. J. Syst. Evol. Microbiol.">
        <title>The Global Catalogue of Microorganisms (GCM) 10K type strain sequencing project: providing services to taxonomists for standard genome sequencing and annotation.</title>
        <authorList>
            <consortium name="The Broad Institute Genomics Platform"/>
            <consortium name="The Broad Institute Genome Sequencing Center for Infectious Disease"/>
            <person name="Wu L."/>
            <person name="Ma J."/>
        </authorList>
    </citation>
    <scope>NUCLEOTIDE SEQUENCE [LARGE SCALE GENOMIC DNA]</scope>
    <source>
        <strain evidence="3">CCUG 49339</strain>
    </source>
</reference>
<dbReference type="Proteomes" id="UP001597214">
    <property type="component" value="Unassembled WGS sequence"/>
</dbReference>
<accession>A0ABW4LWA3</accession>
<comment type="caution">
    <text evidence="2">The sequence shown here is derived from an EMBL/GenBank/DDBJ whole genome shotgun (WGS) entry which is preliminary data.</text>
</comment>
<gene>
    <name evidence="2" type="ORF">ACFSCX_20235</name>
</gene>
<sequence length="182" mass="21055">MSNYPILETDRLILRKIREEDADFLLEHFGNPEVVRYFGMSPMKERESAIGFIDSFKDGFENNTVMRWAITDKETGKTMGTVGFHNISNSYRRCEVGYDLSPAFWGKGIMPEALAIVIDFLFENRQMNRVGATIVNHNAASSRVVEKLGFKNEGLLRHYIIQEGELLDAYMFSILKEEWDQR</sequence>
<evidence type="ECO:0000313" key="2">
    <source>
        <dbReference type="EMBL" id="MFD1738848.1"/>
    </source>
</evidence>
<organism evidence="2 3">
    <name type="scientific">Bacillus salitolerans</name>
    <dbReference type="NCBI Taxonomy" id="1437434"/>
    <lineage>
        <taxon>Bacteria</taxon>
        <taxon>Bacillati</taxon>
        <taxon>Bacillota</taxon>
        <taxon>Bacilli</taxon>
        <taxon>Bacillales</taxon>
        <taxon>Bacillaceae</taxon>
        <taxon>Bacillus</taxon>
    </lineage>
</organism>
<dbReference type="EMBL" id="JBHUEM010000049">
    <property type="protein sequence ID" value="MFD1738848.1"/>
    <property type="molecule type" value="Genomic_DNA"/>
</dbReference>
<dbReference type="EC" id="2.3.-.-" evidence="2"/>
<feature type="domain" description="N-acetyltransferase" evidence="1">
    <location>
        <begin position="12"/>
        <end position="173"/>
    </location>
</feature>
<keyword evidence="2" id="KW-0012">Acyltransferase</keyword>
<dbReference type="SUPFAM" id="SSF55729">
    <property type="entry name" value="Acyl-CoA N-acyltransferases (Nat)"/>
    <property type="match status" value="1"/>
</dbReference>
<dbReference type="PANTHER" id="PTHR43792">
    <property type="entry name" value="GNAT FAMILY, PUTATIVE (AFU_ORTHOLOGUE AFUA_3G00765)-RELATED-RELATED"/>
    <property type="match status" value="1"/>
</dbReference>
<dbReference type="Gene3D" id="3.40.630.30">
    <property type="match status" value="1"/>
</dbReference>
<keyword evidence="2" id="KW-0808">Transferase</keyword>
<dbReference type="RefSeq" id="WP_377930074.1">
    <property type="nucleotide sequence ID" value="NZ_JBHUEM010000049.1"/>
</dbReference>
<keyword evidence="3" id="KW-1185">Reference proteome</keyword>
<name>A0ABW4LWA3_9BACI</name>
<dbReference type="InterPro" id="IPR016181">
    <property type="entry name" value="Acyl_CoA_acyltransferase"/>
</dbReference>
<proteinExistence type="predicted"/>
<dbReference type="PANTHER" id="PTHR43792:SF9">
    <property type="entry name" value="RIBOSOMAL-PROTEIN-ALANINE ACETYLTRANSFERASE"/>
    <property type="match status" value="1"/>
</dbReference>
<dbReference type="Pfam" id="PF13302">
    <property type="entry name" value="Acetyltransf_3"/>
    <property type="match status" value="1"/>
</dbReference>
<dbReference type="InterPro" id="IPR000182">
    <property type="entry name" value="GNAT_dom"/>
</dbReference>
<evidence type="ECO:0000313" key="3">
    <source>
        <dbReference type="Proteomes" id="UP001597214"/>
    </source>
</evidence>
<dbReference type="GO" id="GO:0016746">
    <property type="term" value="F:acyltransferase activity"/>
    <property type="evidence" value="ECO:0007669"/>
    <property type="project" value="UniProtKB-KW"/>
</dbReference>
<protein>
    <submittedName>
        <fullName evidence="2">GNAT family N-acetyltransferase</fullName>
        <ecNumber evidence="2">2.3.-.-</ecNumber>
    </submittedName>
</protein>
<evidence type="ECO:0000259" key="1">
    <source>
        <dbReference type="PROSITE" id="PS51186"/>
    </source>
</evidence>
<dbReference type="PROSITE" id="PS51186">
    <property type="entry name" value="GNAT"/>
    <property type="match status" value="1"/>
</dbReference>
<dbReference type="InterPro" id="IPR051531">
    <property type="entry name" value="N-acetyltransferase"/>
</dbReference>